<organism evidence="3 4">
    <name type="scientific">Nocardia albiluteola</name>
    <dbReference type="NCBI Taxonomy" id="2842303"/>
    <lineage>
        <taxon>Bacteria</taxon>
        <taxon>Bacillati</taxon>
        <taxon>Actinomycetota</taxon>
        <taxon>Actinomycetes</taxon>
        <taxon>Mycobacteriales</taxon>
        <taxon>Nocardiaceae</taxon>
        <taxon>Nocardia</taxon>
    </lineage>
</organism>
<dbReference type="InterPro" id="IPR016162">
    <property type="entry name" value="Ald_DH_N"/>
</dbReference>
<sequence length="431" mass="45127">MLSVPSNARNAWITVSAPADGRVLGTLPMHSPDRVQAVVSCLRETQVLWRSMGVVGRAKWLTKFRDWLLGNEDMVVGSLAAETGKPVAAAYREFRIGIDALDYHRTRGAEFLESRRVRTGGVPNASLQLAIAQRPCAVVGVISSWVYPLAAALFEVIPALLSGSAVVVKPSSVTPLTMRALVIGWAELGAPPVLDFVTGHEAGPALVDAVDFVHFSGSPETGKVIALRAAARLIPCRLELGGKSSAVVLTGVDIGRAAAGIALGGLAGSGQSCSCIERVFVESPIYDAFIDRLVDEVDAFGAQDPDDTTVEVMTSAAHVIQVKNQVEDAVKRGAVVRAGGHGSGHIFAPTVLVDVDPAMSVLTQQTLGPVLPVVRVADAEQAIALANDPYGPCASVWTTDGPAGSYVCGRLTAARVAVNDVSVHLTPMLHV</sequence>
<dbReference type="InterPro" id="IPR016161">
    <property type="entry name" value="Ald_DH/histidinol_DH"/>
</dbReference>
<dbReference type="Proteomes" id="UP000733379">
    <property type="component" value="Unassembled WGS sequence"/>
</dbReference>
<evidence type="ECO:0000259" key="2">
    <source>
        <dbReference type="Pfam" id="PF00171"/>
    </source>
</evidence>
<dbReference type="EMBL" id="JAHKNI010000010">
    <property type="protein sequence ID" value="MBU3065279.1"/>
    <property type="molecule type" value="Genomic_DNA"/>
</dbReference>
<dbReference type="PANTHER" id="PTHR43353">
    <property type="entry name" value="SUCCINATE-SEMIALDEHYDE DEHYDROGENASE, MITOCHONDRIAL"/>
    <property type="match status" value="1"/>
</dbReference>
<dbReference type="Gene3D" id="3.40.605.10">
    <property type="entry name" value="Aldehyde Dehydrogenase, Chain A, domain 1"/>
    <property type="match status" value="1"/>
</dbReference>
<evidence type="ECO:0000256" key="1">
    <source>
        <dbReference type="ARBA" id="ARBA00023002"/>
    </source>
</evidence>
<reference evidence="3 4" key="1">
    <citation type="submission" date="2021-06" db="EMBL/GenBank/DDBJ databases">
        <title>Actinomycetes sequencing.</title>
        <authorList>
            <person name="Shan Q."/>
        </authorList>
    </citation>
    <scope>NUCLEOTIDE SEQUENCE [LARGE SCALE GENOMIC DNA]</scope>
    <source>
        <strain evidence="3 4">NEAU-G5</strain>
    </source>
</reference>
<dbReference type="InterPro" id="IPR015590">
    <property type="entry name" value="Aldehyde_DH_dom"/>
</dbReference>
<keyword evidence="4" id="KW-1185">Reference proteome</keyword>
<dbReference type="InterPro" id="IPR016163">
    <property type="entry name" value="Ald_DH_C"/>
</dbReference>
<keyword evidence="1" id="KW-0560">Oxidoreductase</keyword>
<comment type="caution">
    <text evidence="3">The sequence shown here is derived from an EMBL/GenBank/DDBJ whole genome shotgun (WGS) entry which is preliminary data.</text>
</comment>
<dbReference type="InterPro" id="IPR050740">
    <property type="entry name" value="Aldehyde_DH_Superfamily"/>
</dbReference>
<evidence type="ECO:0000313" key="3">
    <source>
        <dbReference type="EMBL" id="MBU3065279.1"/>
    </source>
</evidence>
<dbReference type="SUPFAM" id="SSF53720">
    <property type="entry name" value="ALDH-like"/>
    <property type="match status" value="1"/>
</dbReference>
<dbReference type="PANTHER" id="PTHR43353:SF5">
    <property type="entry name" value="SUCCINATE-SEMIALDEHYDE DEHYDROGENASE, MITOCHONDRIAL"/>
    <property type="match status" value="1"/>
</dbReference>
<name>A0ABS6B7X9_9NOCA</name>
<proteinExistence type="predicted"/>
<dbReference type="Pfam" id="PF00171">
    <property type="entry name" value="Aldedh"/>
    <property type="match status" value="1"/>
</dbReference>
<dbReference type="Gene3D" id="3.40.309.10">
    <property type="entry name" value="Aldehyde Dehydrogenase, Chain A, domain 2"/>
    <property type="match status" value="1"/>
</dbReference>
<protein>
    <submittedName>
        <fullName evidence="3">Aldehyde dehydrogenase family protein</fullName>
    </submittedName>
</protein>
<evidence type="ECO:0000313" key="4">
    <source>
        <dbReference type="Proteomes" id="UP000733379"/>
    </source>
</evidence>
<accession>A0ABS6B7X9</accession>
<gene>
    <name evidence="3" type="ORF">KO481_27600</name>
</gene>
<feature type="domain" description="Aldehyde dehydrogenase" evidence="2">
    <location>
        <begin position="10"/>
        <end position="424"/>
    </location>
</feature>